<dbReference type="GO" id="GO:0006313">
    <property type="term" value="P:DNA transposition"/>
    <property type="evidence" value="ECO:0007669"/>
    <property type="project" value="InterPro"/>
</dbReference>
<feature type="region of interest" description="Disordered" evidence="1">
    <location>
        <begin position="214"/>
        <end position="241"/>
    </location>
</feature>
<dbReference type="InterPro" id="IPR036515">
    <property type="entry name" value="Transposase_17_sf"/>
</dbReference>
<dbReference type="GO" id="GO:0004803">
    <property type="term" value="F:transposase activity"/>
    <property type="evidence" value="ECO:0007669"/>
    <property type="project" value="InterPro"/>
</dbReference>
<dbReference type="PANTHER" id="PTHR34322:SF2">
    <property type="entry name" value="TRANSPOSASE IS200-LIKE DOMAIN-CONTAINING PROTEIN"/>
    <property type="match status" value="1"/>
</dbReference>
<organism evidence="3 4">
    <name type="scientific">Candidatus Lloydbacteria bacterium RIFCSPHIGHO2_02_FULL_54_17</name>
    <dbReference type="NCBI Taxonomy" id="1798664"/>
    <lineage>
        <taxon>Bacteria</taxon>
        <taxon>Candidatus Lloydiibacteriota</taxon>
    </lineage>
</organism>
<dbReference type="AlphaFoldDB" id="A0A1G2DDQ2"/>
<evidence type="ECO:0000259" key="2">
    <source>
        <dbReference type="SMART" id="SM01321"/>
    </source>
</evidence>
<dbReference type="SMART" id="SM01321">
    <property type="entry name" value="Y1_Tnp"/>
    <property type="match status" value="1"/>
</dbReference>
<dbReference type="SUPFAM" id="SSF143422">
    <property type="entry name" value="Transposase IS200-like"/>
    <property type="match status" value="1"/>
</dbReference>
<comment type="caution">
    <text evidence="3">The sequence shown here is derived from an EMBL/GenBank/DDBJ whole genome shotgun (WGS) entry which is preliminary data.</text>
</comment>
<dbReference type="Proteomes" id="UP000178636">
    <property type="component" value="Unassembled WGS sequence"/>
</dbReference>
<dbReference type="PANTHER" id="PTHR34322">
    <property type="entry name" value="TRANSPOSASE, Y1_TNP DOMAIN-CONTAINING"/>
    <property type="match status" value="1"/>
</dbReference>
<feature type="domain" description="Transposase IS200-like" evidence="2">
    <location>
        <begin position="8"/>
        <end position="143"/>
    </location>
</feature>
<proteinExistence type="predicted"/>
<evidence type="ECO:0000313" key="4">
    <source>
        <dbReference type="Proteomes" id="UP000178636"/>
    </source>
</evidence>
<evidence type="ECO:0000256" key="1">
    <source>
        <dbReference type="SAM" id="MobiDB-lite"/>
    </source>
</evidence>
<reference evidence="3 4" key="1">
    <citation type="journal article" date="2016" name="Nat. Commun.">
        <title>Thousands of microbial genomes shed light on interconnected biogeochemical processes in an aquifer system.</title>
        <authorList>
            <person name="Anantharaman K."/>
            <person name="Brown C.T."/>
            <person name="Hug L.A."/>
            <person name="Sharon I."/>
            <person name="Castelle C.J."/>
            <person name="Probst A.J."/>
            <person name="Thomas B.C."/>
            <person name="Singh A."/>
            <person name="Wilkins M.J."/>
            <person name="Karaoz U."/>
            <person name="Brodie E.L."/>
            <person name="Williams K.H."/>
            <person name="Hubbard S.S."/>
            <person name="Banfield J.F."/>
        </authorList>
    </citation>
    <scope>NUCLEOTIDE SEQUENCE [LARGE SCALE GENOMIC DNA]</scope>
</reference>
<sequence length="241" mass="28448">MIRKITFAPGEYYHVYNRGVEKRDIFTSEEDRKRFQRLLYLCNGEKPIIYRLVQGPTLYSKDMGKKMTAVGAYVLMPNHFHVLLKETKEGGITEFMRKLTTGYTMYFNKKYDRVGHLFQGIFKAQHVSRDEYLKYLFAYIHLNPVKSVDPDWEKKRVRDHEKAKAYLKGYQYSSYTDLIGKKRPEGAILGSKEFPGYFNSKVEFEDLVDEWMNYEEEESGRPASRDESEEGENLMAQFLAE</sequence>
<evidence type="ECO:0000313" key="3">
    <source>
        <dbReference type="EMBL" id="OGZ10990.1"/>
    </source>
</evidence>
<dbReference type="InterPro" id="IPR002686">
    <property type="entry name" value="Transposase_17"/>
</dbReference>
<dbReference type="GO" id="GO:0003677">
    <property type="term" value="F:DNA binding"/>
    <property type="evidence" value="ECO:0007669"/>
    <property type="project" value="InterPro"/>
</dbReference>
<name>A0A1G2DDQ2_9BACT</name>
<dbReference type="EMBL" id="MHLO01000041">
    <property type="protein sequence ID" value="OGZ10990.1"/>
    <property type="molecule type" value="Genomic_DNA"/>
</dbReference>
<protein>
    <recommendedName>
        <fullName evidence="2">Transposase IS200-like domain-containing protein</fullName>
    </recommendedName>
</protein>
<gene>
    <name evidence="3" type="ORF">A3C93_01415</name>
</gene>
<accession>A0A1G2DDQ2</accession>
<dbReference type="Pfam" id="PF01797">
    <property type="entry name" value="Y1_Tnp"/>
    <property type="match status" value="1"/>
</dbReference>
<dbReference type="Gene3D" id="3.30.70.1290">
    <property type="entry name" value="Transposase IS200-like"/>
    <property type="match status" value="1"/>
</dbReference>